<protein>
    <submittedName>
        <fullName evidence="1">Uncharacterized protein</fullName>
    </submittedName>
</protein>
<reference evidence="1" key="2">
    <citation type="journal article" date="2015" name="Data Brief">
        <title>Shoot transcriptome of the giant reed, Arundo donax.</title>
        <authorList>
            <person name="Barrero R.A."/>
            <person name="Guerrero F.D."/>
            <person name="Moolhuijzen P."/>
            <person name="Goolsby J.A."/>
            <person name="Tidwell J."/>
            <person name="Bellgard S.E."/>
            <person name="Bellgard M.I."/>
        </authorList>
    </citation>
    <scope>NUCLEOTIDE SEQUENCE</scope>
    <source>
        <tissue evidence="1">Shoot tissue taken approximately 20 cm above the soil surface</tissue>
    </source>
</reference>
<reference evidence="1" key="1">
    <citation type="submission" date="2014-09" db="EMBL/GenBank/DDBJ databases">
        <authorList>
            <person name="Magalhaes I.L.F."/>
            <person name="Oliveira U."/>
            <person name="Santos F.R."/>
            <person name="Vidigal T.H.D.A."/>
            <person name="Brescovit A.D."/>
            <person name="Santos A.J."/>
        </authorList>
    </citation>
    <scope>NUCLEOTIDE SEQUENCE</scope>
    <source>
        <tissue evidence="1">Shoot tissue taken approximately 20 cm above the soil surface</tissue>
    </source>
</reference>
<evidence type="ECO:0000313" key="1">
    <source>
        <dbReference type="EMBL" id="JAD44240.1"/>
    </source>
</evidence>
<dbReference type="EMBL" id="GBRH01253655">
    <property type="protein sequence ID" value="JAD44240.1"/>
    <property type="molecule type" value="Transcribed_RNA"/>
</dbReference>
<proteinExistence type="predicted"/>
<sequence length="8" mass="811">MCSDGAEV</sequence>
<accession>A0A0A9A5G7</accession>
<organism evidence="1">
    <name type="scientific">Arundo donax</name>
    <name type="common">Giant reed</name>
    <name type="synonym">Donax arundinaceus</name>
    <dbReference type="NCBI Taxonomy" id="35708"/>
    <lineage>
        <taxon>Eukaryota</taxon>
        <taxon>Viridiplantae</taxon>
        <taxon>Streptophyta</taxon>
        <taxon>Embryophyta</taxon>
        <taxon>Tracheophyta</taxon>
        <taxon>Spermatophyta</taxon>
        <taxon>Magnoliopsida</taxon>
        <taxon>Liliopsida</taxon>
        <taxon>Poales</taxon>
        <taxon>Poaceae</taxon>
        <taxon>PACMAD clade</taxon>
        <taxon>Arundinoideae</taxon>
        <taxon>Arundineae</taxon>
        <taxon>Arundo</taxon>
    </lineage>
</organism>
<name>A0A0A9A5G7_ARUDO</name>